<dbReference type="InterPro" id="IPR009057">
    <property type="entry name" value="Homeodomain-like_sf"/>
</dbReference>
<keyword evidence="3" id="KW-0804">Transcription</keyword>
<evidence type="ECO:0000259" key="6">
    <source>
        <dbReference type="PROSITE" id="PS50977"/>
    </source>
</evidence>
<feature type="DNA-binding region" description="H-T-H motif" evidence="4">
    <location>
        <begin position="66"/>
        <end position="85"/>
    </location>
</feature>
<dbReference type="Pfam" id="PF00440">
    <property type="entry name" value="TetR_N"/>
    <property type="match status" value="1"/>
</dbReference>
<keyword evidence="1" id="KW-0805">Transcription regulation</keyword>
<feature type="domain" description="HTH tetR-type" evidence="6">
    <location>
        <begin position="45"/>
        <end position="103"/>
    </location>
</feature>
<evidence type="ECO:0000313" key="8">
    <source>
        <dbReference type="Proteomes" id="UP000244755"/>
    </source>
</evidence>
<evidence type="ECO:0000313" key="7">
    <source>
        <dbReference type="EMBL" id="AWB24568.1"/>
    </source>
</evidence>
<reference evidence="7 8" key="1">
    <citation type="submission" date="2018-04" db="EMBL/GenBank/DDBJ databases">
        <title>Methylobacterium sp. PR1016A genome.</title>
        <authorList>
            <person name="Park W."/>
        </authorList>
    </citation>
    <scope>NUCLEOTIDE SEQUENCE [LARGE SCALE GENOMIC DNA]</scope>
    <source>
        <strain evidence="7 8">PR1016A</strain>
    </source>
</reference>
<dbReference type="GO" id="GO:0003700">
    <property type="term" value="F:DNA-binding transcription factor activity"/>
    <property type="evidence" value="ECO:0007669"/>
    <property type="project" value="TreeGrafter"/>
</dbReference>
<dbReference type="AlphaFoldDB" id="A0A2R4WST1"/>
<dbReference type="GO" id="GO:0000976">
    <property type="term" value="F:transcription cis-regulatory region binding"/>
    <property type="evidence" value="ECO:0007669"/>
    <property type="project" value="TreeGrafter"/>
</dbReference>
<dbReference type="InterPro" id="IPR050109">
    <property type="entry name" value="HTH-type_TetR-like_transc_reg"/>
</dbReference>
<keyword evidence="8" id="KW-1185">Reference proteome</keyword>
<evidence type="ECO:0000256" key="3">
    <source>
        <dbReference type="ARBA" id="ARBA00023163"/>
    </source>
</evidence>
<dbReference type="PANTHER" id="PTHR30055">
    <property type="entry name" value="HTH-TYPE TRANSCRIPTIONAL REGULATOR RUTR"/>
    <property type="match status" value="1"/>
</dbReference>
<evidence type="ECO:0000256" key="5">
    <source>
        <dbReference type="SAM" id="MobiDB-lite"/>
    </source>
</evidence>
<dbReference type="PANTHER" id="PTHR30055:SF234">
    <property type="entry name" value="HTH-TYPE TRANSCRIPTIONAL REGULATOR BETI"/>
    <property type="match status" value="1"/>
</dbReference>
<dbReference type="KEGG" id="mee:DA075_30045"/>
<feature type="region of interest" description="Disordered" evidence="5">
    <location>
        <begin position="1"/>
        <end position="21"/>
    </location>
</feature>
<sequence length="225" mass="23910">MTGPGAAVRWSEPSGTPPGGVTRIFRRDRTLRLPQRKWPVQARACATVDAILDATAQLLESGRPTSTNAIAERAGVSIGTLYQYFDGRDAVVAALSRRLREALAVAVGEAAIRARREPRHAGLRRIVEAALAGDIRRPRLAATLDRLEDELALDADHTVVQAALTASLAGYLAHHGCDAADRADALADDLCAVARALTDAARRRGEAAGDPLVTRITRTLLALSA</sequence>
<dbReference type="RefSeq" id="WP_099956292.1">
    <property type="nucleotide sequence ID" value="NZ_CP028843.1"/>
</dbReference>
<gene>
    <name evidence="7" type="ORF">DA075_30045</name>
</gene>
<organism evidence="7 8">
    <name type="scientific">Methylobacterium currus</name>
    <dbReference type="NCBI Taxonomy" id="2051553"/>
    <lineage>
        <taxon>Bacteria</taxon>
        <taxon>Pseudomonadati</taxon>
        <taxon>Pseudomonadota</taxon>
        <taxon>Alphaproteobacteria</taxon>
        <taxon>Hyphomicrobiales</taxon>
        <taxon>Methylobacteriaceae</taxon>
        <taxon>Methylobacterium</taxon>
    </lineage>
</organism>
<evidence type="ECO:0000256" key="1">
    <source>
        <dbReference type="ARBA" id="ARBA00023015"/>
    </source>
</evidence>
<name>A0A2R4WST1_9HYPH</name>
<proteinExistence type="predicted"/>
<keyword evidence="2 4" id="KW-0238">DNA-binding</keyword>
<dbReference type="SUPFAM" id="SSF46689">
    <property type="entry name" value="Homeodomain-like"/>
    <property type="match status" value="1"/>
</dbReference>
<dbReference type="Proteomes" id="UP000244755">
    <property type="component" value="Chromosome 1"/>
</dbReference>
<accession>A0A2R4WST1</accession>
<dbReference type="PROSITE" id="PS50977">
    <property type="entry name" value="HTH_TETR_2"/>
    <property type="match status" value="1"/>
</dbReference>
<dbReference type="InterPro" id="IPR001647">
    <property type="entry name" value="HTH_TetR"/>
</dbReference>
<dbReference type="Gene3D" id="1.10.357.10">
    <property type="entry name" value="Tetracycline Repressor, domain 2"/>
    <property type="match status" value="1"/>
</dbReference>
<evidence type="ECO:0000256" key="2">
    <source>
        <dbReference type="ARBA" id="ARBA00023125"/>
    </source>
</evidence>
<evidence type="ECO:0000256" key="4">
    <source>
        <dbReference type="PROSITE-ProRule" id="PRU00335"/>
    </source>
</evidence>
<dbReference type="EMBL" id="CP028843">
    <property type="protein sequence ID" value="AWB24568.1"/>
    <property type="molecule type" value="Genomic_DNA"/>
</dbReference>
<protein>
    <submittedName>
        <fullName evidence="7">TetR/AcrR family transcriptional regulator</fullName>
    </submittedName>
</protein>
<dbReference type="OrthoDB" id="9808189at2"/>